<feature type="non-terminal residue" evidence="1">
    <location>
        <position position="34"/>
    </location>
</feature>
<organism evidence="1 2">
    <name type="scientific">Gossypium raimondii</name>
    <name type="common">Peruvian cotton</name>
    <name type="synonym">Gossypium klotzschianum subsp. raimondii</name>
    <dbReference type="NCBI Taxonomy" id="29730"/>
    <lineage>
        <taxon>Eukaryota</taxon>
        <taxon>Viridiplantae</taxon>
        <taxon>Streptophyta</taxon>
        <taxon>Embryophyta</taxon>
        <taxon>Tracheophyta</taxon>
        <taxon>Spermatophyta</taxon>
        <taxon>Magnoliopsida</taxon>
        <taxon>eudicotyledons</taxon>
        <taxon>Gunneridae</taxon>
        <taxon>Pentapetalae</taxon>
        <taxon>rosids</taxon>
        <taxon>malvids</taxon>
        <taxon>Malvales</taxon>
        <taxon>Malvaceae</taxon>
        <taxon>Malvoideae</taxon>
        <taxon>Gossypium</taxon>
    </lineage>
</organism>
<reference evidence="1 2" key="1">
    <citation type="journal article" date="2019" name="Genome Biol. Evol.">
        <title>Insights into the evolution of the New World diploid cottons (Gossypium, subgenus Houzingenia) based on genome sequencing.</title>
        <authorList>
            <person name="Grover C.E."/>
            <person name="Arick M.A. 2nd"/>
            <person name="Thrash A."/>
            <person name="Conover J.L."/>
            <person name="Sanders W.S."/>
            <person name="Peterson D.G."/>
            <person name="Frelichowski J.E."/>
            <person name="Scheffler J.A."/>
            <person name="Scheffler B.E."/>
            <person name="Wendel J.F."/>
        </authorList>
    </citation>
    <scope>NUCLEOTIDE SEQUENCE [LARGE SCALE GENOMIC DNA]</scope>
    <source>
        <strain evidence="1">8</strain>
        <tissue evidence="1">Leaf</tissue>
    </source>
</reference>
<dbReference type="EMBL" id="JABEZZ010000011">
    <property type="protein sequence ID" value="MBA0600183.1"/>
    <property type="molecule type" value="Genomic_DNA"/>
</dbReference>
<comment type="caution">
    <text evidence="1">The sequence shown here is derived from an EMBL/GenBank/DDBJ whole genome shotgun (WGS) entry which is preliminary data.</text>
</comment>
<evidence type="ECO:0000313" key="1">
    <source>
        <dbReference type="EMBL" id="MBA0600183.1"/>
    </source>
</evidence>
<sequence>MVIAFVLSDSTTGERRCSWGGISLCMCCQEGHLS</sequence>
<dbReference type="AlphaFoldDB" id="A0A7J8QFV3"/>
<protein>
    <submittedName>
        <fullName evidence="1">Uncharacterized protein</fullName>
    </submittedName>
</protein>
<evidence type="ECO:0000313" key="2">
    <source>
        <dbReference type="Proteomes" id="UP000593578"/>
    </source>
</evidence>
<gene>
    <name evidence="1" type="ORF">Gorai_006381</name>
</gene>
<name>A0A7J8QFV3_GOSRA</name>
<proteinExistence type="predicted"/>
<accession>A0A7J8QFV3</accession>
<dbReference type="Proteomes" id="UP000593578">
    <property type="component" value="Unassembled WGS sequence"/>
</dbReference>